<keyword evidence="2" id="KW-1185">Reference proteome</keyword>
<dbReference type="Proteomes" id="UP001066276">
    <property type="component" value="Chromosome 2_1"/>
</dbReference>
<proteinExistence type="predicted"/>
<dbReference type="EMBL" id="JANPWB010000003">
    <property type="protein sequence ID" value="KAJ1200861.1"/>
    <property type="molecule type" value="Genomic_DNA"/>
</dbReference>
<sequence>MGLLVDGQDVGPYRKHAECLDQVEQRVLEVEDEQVCIVGLVESTNAGHKEALVEQMLFELLWRETFSVIFAAEYAHCFLTPQPVPGSQPCSIIDILLNYHDRDGALR</sequence>
<accession>A0AAV7VKI9</accession>
<dbReference type="Gene3D" id="3.30.70.1820">
    <property type="entry name" value="L1 transposable element, RRM domain"/>
    <property type="match status" value="1"/>
</dbReference>
<reference evidence="1" key="1">
    <citation type="journal article" date="2022" name="bioRxiv">
        <title>Sequencing and chromosome-scale assembly of the giantPleurodeles waltlgenome.</title>
        <authorList>
            <person name="Brown T."/>
            <person name="Elewa A."/>
            <person name="Iarovenko S."/>
            <person name="Subramanian E."/>
            <person name="Araus A.J."/>
            <person name="Petzold A."/>
            <person name="Susuki M."/>
            <person name="Suzuki K.-i.T."/>
            <person name="Hayashi T."/>
            <person name="Toyoda A."/>
            <person name="Oliveira C."/>
            <person name="Osipova E."/>
            <person name="Leigh N.D."/>
            <person name="Simon A."/>
            <person name="Yun M.H."/>
        </authorList>
    </citation>
    <scope>NUCLEOTIDE SEQUENCE</scope>
    <source>
        <strain evidence="1">20211129_DDA</strain>
        <tissue evidence="1">Liver</tissue>
    </source>
</reference>
<evidence type="ECO:0000313" key="2">
    <source>
        <dbReference type="Proteomes" id="UP001066276"/>
    </source>
</evidence>
<organism evidence="1 2">
    <name type="scientific">Pleurodeles waltl</name>
    <name type="common">Iberian ribbed newt</name>
    <dbReference type="NCBI Taxonomy" id="8319"/>
    <lineage>
        <taxon>Eukaryota</taxon>
        <taxon>Metazoa</taxon>
        <taxon>Chordata</taxon>
        <taxon>Craniata</taxon>
        <taxon>Vertebrata</taxon>
        <taxon>Euteleostomi</taxon>
        <taxon>Amphibia</taxon>
        <taxon>Batrachia</taxon>
        <taxon>Caudata</taxon>
        <taxon>Salamandroidea</taxon>
        <taxon>Salamandridae</taxon>
        <taxon>Pleurodelinae</taxon>
        <taxon>Pleurodeles</taxon>
    </lineage>
</organism>
<protein>
    <submittedName>
        <fullName evidence="1">Uncharacterized protein</fullName>
    </submittedName>
</protein>
<evidence type="ECO:0000313" key="1">
    <source>
        <dbReference type="EMBL" id="KAJ1200861.1"/>
    </source>
</evidence>
<comment type="caution">
    <text evidence="1">The sequence shown here is derived from an EMBL/GenBank/DDBJ whole genome shotgun (WGS) entry which is preliminary data.</text>
</comment>
<dbReference type="AlphaFoldDB" id="A0AAV7VKI9"/>
<name>A0AAV7VKI9_PLEWA</name>
<gene>
    <name evidence="1" type="ORF">NDU88_004682</name>
</gene>